<keyword evidence="3" id="KW-1185">Reference proteome</keyword>
<dbReference type="Proteomes" id="UP000838821">
    <property type="component" value="Unassembled WGS sequence"/>
</dbReference>
<organism evidence="2 3">
    <name type="scientific">Paenibacillus allorhizoplanae</name>
    <dbReference type="NCBI Taxonomy" id="2905648"/>
    <lineage>
        <taxon>Bacteria</taxon>
        <taxon>Bacillati</taxon>
        <taxon>Bacillota</taxon>
        <taxon>Bacilli</taxon>
        <taxon>Bacillales</taxon>
        <taxon>Paenibacillaceae</taxon>
        <taxon>Paenibacillus</taxon>
    </lineage>
</organism>
<evidence type="ECO:0000259" key="1">
    <source>
        <dbReference type="Pfam" id="PF07561"/>
    </source>
</evidence>
<dbReference type="EMBL" id="CAKMMW010000006">
    <property type="protein sequence ID" value="CAH1204422.1"/>
    <property type="molecule type" value="Genomic_DNA"/>
</dbReference>
<reference evidence="2" key="1">
    <citation type="submission" date="2022-01" db="EMBL/GenBank/DDBJ databases">
        <authorList>
            <person name="Criscuolo A."/>
        </authorList>
    </citation>
    <scope>NUCLEOTIDE SEQUENCE</scope>
    <source>
        <strain evidence="2">CIP111891</strain>
    </source>
</reference>
<feature type="domain" description="DUF1540" evidence="1">
    <location>
        <begin position="5"/>
        <end position="67"/>
    </location>
</feature>
<name>A0ABM9C6W2_9BACL</name>
<proteinExistence type="predicted"/>
<comment type="caution">
    <text evidence="2">The sequence shown here is derived from an EMBL/GenBank/DDBJ whole genome shotgun (WGS) entry which is preliminary data.</text>
</comment>
<protein>
    <recommendedName>
        <fullName evidence="1">DUF1540 domain-containing protein</fullName>
    </recommendedName>
</protein>
<dbReference type="Pfam" id="PF07561">
    <property type="entry name" value="DUF1540"/>
    <property type="match status" value="1"/>
</dbReference>
<gene>
    <name evidence="2" type="ORF">PAECIP111891_02504</name>
</gene>
<evidence type="ECO:0000313" key="3">
    <source>
        <dbReference type="Proteomes" id="UP000838821"/>
    </source>
</evidence>
<sequence length="73" mass="8158">MMPAVKCAVANCEYWTQGNNCHADTIMIEIDQHAHASYNEEFASEESFDTTHHDTATKAANTCCHTFKPATKH</sequence>
<evidence type="ECO:0000313" key="2">
    <source>
        <dbReference type="EMBL" id="CAH1204422.1"/>
    </source>
</evidence>
<dbReference type="InterPro" id="IPR011437">
    <property type="entry name" value="DUF1540"/>
</dbReference>
<accession>A0ABM9C6W2</accession>